<dbReference type="PANTHER" id="PTHR46455">
    <property type="entry name" value="SET AND MYND DOMAIN CONTAINING, ARTHROPOD-SPECIFIC, MEMBER 4, ISOFORM A"/>
    <property type="match status" value="1"/>
</dbReference>
<dbReference type="CDD" id="cd20071">
    <property type="entry name" value="SET_SMYD"/>
    <property type="match status" value="1"/>
</dbReference>
<sequence>MPILYEIKTDPAKGNILVAKRDIQAGELIFNDRHIVLGPKEFGNPKDHCISCFKAKASPCLTCELPFCHEGHCSQTHQVECDTLFQHLKSEPLPLRLALVAPYRLARAMADDSEHVQTKMEPFMDHEEARKALTGHQERIAHMRRMIVAVRPDLEQILNRVFGLLHVNALDVRNGLGRALFPTLSYVSHSCVPNSRHIMDEVDDDGNLHIRLYSQVTIPQGQEITITYTNLLRHTFARQAALRRQWFFSCHCERCSDPTELKSGINLVYCPSCTKSYLMPDQSEEDVPFWSCLACLKAISEDQLQGFLEVLKSKLDAIQPLAIEPLEKFLLYSAQFVHNFHYLCLIAKRYLSQLYDETDADQAAKKRLLSHELMIVFDALDPGYSQSRGLTMIEMVKSDLALAEHSQMEDPEFQEILKEKIDLVHQCLDVEPKDSLAGEALKKFNQIIAK</sequence>
<dbReference type="PROSITE" id="PS50280">
    <property type="entry name" value="SET"/>
    <property type="match status" value="1"/>
</dbReference>
<keyword evidence="3" id="KW-1185">Reference proteome</keyword>
<dbReference type="SMART" id="SM00317">
    <property type="entry name" value="SET"/>
    <property type="match status" value="1"/>
</dbReference>
<dbReference type="InterPro" id="IPR053010">
    <property type="entry name" value="SET_SmydA-8"/>
</dbReference>
<evidence type="ECO:0000259" key="1">
    <source>
        <dbReference type="PROSITE" id="PS50280"/>
    </source>
</evidence>
<dbReference type="SUPFAM" id="SSF82199">
    <property type="entry name" value="SET domain"/>
    <property type="match status" value="1"/>
</dbReference>
<dbReference type="GO" id="GO:0008276">
    <property type="term" value="F:protein methyltransferase activity"/>
    <property type="evidence" value="ECO:0007669"/>
    <property type="project" value="UniProtKB-ARBA"/>
</dbReference>
<dbReference type="InterPro" id="IPR046341">
    <property type="entry name" value="SET_dom_sf"/>
</dbReference>
<reference evidence="2 3" key="1">
    <citation type="journal article" date="2018" name="Nat. Ecol. Evol.">
        <title>Genomic signatures of mitonuclear coevolution across populations of Tigriopus californicus.</title>
        <authorList>
            <person name="Barreto F.S."/>
            <person name="Watson E.T."/>
            <person name="Lima T.G."/>
            <person name="Willett C.S."/>
            <person name="Edmands S."/>
            <person name="Li W."/>
            <person name="Burton R.S."/>
        </authorList>
    </citation>
    <scope>NUCLEOTIDE SEQUENCE [LARGE SCALE GENOMIC DNA]</scope>
    <source>
        <strain evidence="2 3">San Diego</strain>
    </source>
</reference>
<dbReference type="GO" id="GO:0008757">
    <property type="term" value="F:S-adenosylmethionine-dependent methyltransferase activity"/>
    <property type="evidence" value="ECO:0007669"/>
    <property type="project" value="UniProtKB-ARBA"/>
</dbReference>
<feature type="domain" description="SET" evidence="1">
    <location>
        <begin position="2"/>
        <end position="229"/>
    </location>
</feature>
<protein>
    <recommendedName>
        <fullName evidence="1">SET domain-containing protein</fullName>
    </recommendedName>
</protein>
<dbReference type="GO" id="GO:0008170">
    <property type="term" value="F:N-methyltransferase activity"/>
    <property type="evidence" value="ECO:0007669"/>
    <property type="project" value="UniProtKB-ARBA"/>
</dbReference>
<proteinExistence type="predicted"/>
<accession>A0A553PKX6</accession>
<gene>
    <name evidence="2" type="ORF">TCAL_10848</name>
</gene>
<dbReference type="Gene3D" id="2.170.270.10">
    <property type="entry name" value="SET domain"/>
    <property type="match status" value="1"/>
</dbReference>
<dbReference type="PANTHER" id="PTHR46455:SF5">
    <property type="entry name" value="SET AND MYND DOMAIN CONTAINING, ARTHROPOD-SPECIFIC, MEMBER 4, ISOFORM A"/>
    <property type="match status" value="1"/>
</dbReference>
<comment type="caution">
    <text evidence="2">The sequence shown here is derived from an EMBL/GenBank/DDBJ whole genome shotgun (WGS) entry which is preliminary data.</text>
</comment>
<dbReference type="InterPro" id="IPR001214">
    <property type="entry name" value="SET_dom"/>
</dbReference>
<evidence type="ECO:0000313" key="2">
    <source>
        <dbReference type="EMBL" id="TRY78341.1"/>
    </source>
</evidence>
<dbReference type="EMBL" id="VCGU01000003">
    <property type="protein sequence ID" value="TRY78341.1"/>
    <property type="molecule type" value="Genomic_DNA"/>
</dbReference>
<organism evidence="2 3">
    <name type="scientific">Tigriopus californicus</name>
    <name type="common">Marine copepod</name>
    <dbReference type="NCBI Taxonomy" id="6832"/>
    <lineage>
        <taxon>Eukaryota</taxon>
        <taxon>Metazoa</taxon>
        <taxon>Ecdysozoa</taxon>
        <taxon>Arthropoda</taxon>
        <taxon>Crustacea</taxon>
        <taxon>Multicrustacea</taxon>
        <taxon>Hexanauplia</taxon>
        <taxon>Copepoda</taxon>
        <taxon>Harpacticoida</taxon>
        <taxon>Harpacticidae</taxon>
        <taxon>Tigriopus</taxon>
    </lineage>
</organism>
<dbReference type="Gene3D" id="6.10.140.2220">
    <property type="match status" value="1"/>
</dbReference>
<dbReference type="Gene3D" id="1.10.220.160">
    <property type="match status" value="1"/>
</dbReference>
<dbReference type="STRING" id="6832.A0A553PKX6"/>
<dbReference type="OrthoDB" id="5945798at2759"/>
<dbReference type="Proteomes" id="UP000318571">
    <property type="component" value="Chromosome 11"/>
</dbReference>
<dbReference type="Pfam" id="PF00856">
    <property type="entry name" value="SET"/>
    <property type="match status" value="1"/>
</dbReference>
<evidence type="ECO:0000313" key="3">
    <source>
        <dbReference type="Proteomes" id="UP000318571"/>
    </source>
</evidence>
<dbReference type="AlphaFoldDB" id="A0A553PKX6"/>
<name>A0A553PKX6_TIGCA</name>